<organism evidence="2 3">
    <name type="scientific">Gluconobacter wancherniae NBRC 103581</name>
    <dbReference type="NCBI Taxonomy" id="656744"/>
    <lineage>
        <taxon>Bacteria</taxon>
        <taxon>Pseudomonadati</taxon>
        <taxon>Pseudomonadota</taxon>
        <taxon>Alphaproteobacteria</taxon>
        <taxon>Acetobacterales</taxon>
        <taxon>Acetobacteraceae</taxon>
        <taxon>Gluconobacter</taxon>
    </lineage>
</organism>
<dbReference type="InterPro" id="IPR031856">
    <property type="entry name" value="YdaS_toxin-like"/>
</dbReference>
<dbReference type="GO" id="GO:0003677">
    <property type="term" value="F:DNA binding"/>
    <property type="evidence" value="ECO:0007669"/>
    <property type="project" value="InterPro"/>
</dbReference>
<sequence length="76" mass="8165">MTKALVLIEEHGGTRPLARKLGLSPSTVQSWKRKGSIPASRVPAIADVTGISLDELLKACLPPLPTRTKRKEAAHV</sequence>
<dbReference type="EMBL" id="BJUZ01000001">
    <property type="protein sequence ID" value="GEK93188.1"/>
    <property type="molecule type" value="Genomic_DNA"/>
</dbReference>
<dbReference type="Pfam" id="PF15943">
    <property type="entry name" value="YdaS_toxin"/>
    <property type="match status" value="1"/>
</dbReference>
<dbReference type="InterPro" id="IPR001387">
    <property type="entry name" value="Cro/C1-type_HTH"/>
</dbReference>
<name>A0A511AYA5_9PROT</name>
<protein>
    <recommendedName>
        <fullName evidence="1">HTH cro/C1-type domain-containing protein</fullName>
    </recommendedName>
</protein>
<accession>A0A511AYA5</accession>
<dbReference type="NCBIfam" id="NF046037">
    <property type="entry name" value="carphisopro"/>
    <property type="match status" value="1"/>
</dbReference>
<reference evidence="2 3" key="1">
    <citation type="submission" date="2019-07" db="EMBL/GenBank/DDBJ databases">
        <title>Whole genome shotgun sequence of Gluconobacter wancherniae NBRC 103581.</title>
        <authorList>
            <person name="Hosoyama A."/>
            <person name="Uohara A."/>
            <person name="Ohji S."/>
            <person name="Ichikawa N."/>
        </authorList>
    </citation>
    <scope>NUCLEOTIDE SEQUENCE [LARGE SCALE GENOMIC DNA]</scope>
    <source>
        <strain evidence="2 3">NBRC 103581</strain>
    </source>
</reference>
<evidence type="ECO:0000259" key="1">
    <source>
        <dbReference type="PROSITE" id="PS50943"/>
    </source>
</evidence>
<comment type="caution">
    <text evidence="2">The sequence shown here is derived from an EMBL/GenBank/DDBJ whole genome shotgun (WGS) entry which is preliminary data.</text>
</comment>
<proteinExistence type="predicted"/>
<dbReference type="AlphaFoldDB" id="A0A511AYA5"/>
<dbReference type="InterPro" id="IPR059216">
    <property type="entry name" value="LeuA_carph_isopro_dom"/>
</dbReference>
<dbReference type="InterPro" id="IPR010982">
    <property type="entry name" value="Lambda_DNA-bd_dom_sf"/>
</dbReference>
<evidence type="ECO:0000313" key="2">
    <source>
        <dbReference type="EMBL" id="GEK93188.1"/>
    </source>
</evidence>
<dbReference type="CDD" id="cd00093">
    <property type="entry name" value="HTH_XRE"/>
    <property type="match status" value="1"/>
</dbReference>
<evidence type="ECO:0000313" key="3">
    <source>
        <dbReference type="Proteomes" id="UP000321230"/>
    </source>
</evidence>
<dbReference type="SUPFAM" id="SSF47413">
    <property type="entry name" value="lambda repressor-like DNA-binding domains"/>
    <property type="match status" value="1"/>
</dbReference>
<keyword evidence="3" id="KW-1185">Reference proteome</keyword>
<gene>
    <name evidence="2" type="ORF">GWA01_09580</name>
</gene>
<feature type="domain" description="HTH cro/C1-type" evidence="1">
    <location>
        <begin position="17"/>
        <end position="56"/>
    </location>
</feature>
<dbReference type="Proteomes" id="UP000321230">
    <property type="component" value="Unassembled WGS sequence"/>
</dbReference>
<dbReference type="RefSeq" id="WP_186819459.1">
    <property type="nucleotide sequence ID" value="NZ_BARC01000011.1"/>
</dbReference>
<dbReference type="Gene3D" id="1.10.260.40">
    <property type="entry name" value="lambda repressor-like DNA-binding domains"/>
    <property type="match status" value="1"/>
</dbReference>
<dbReference type="PROSITE" id="PS50943">
    <property type="entry name" value="HTH_CROC1"/>
    <property type="match status" value="1"/>
</dbReference>